<dbReference type="OrthoDB" id="913062at2759"/>
<dbReference type="Proteomes" id="UP000321947">
    <property type="component" value="Unassembled WGS sequence"/>
</dbReference>
<organism evidence="1 3">
    <name type="scientific">Cucumis melo var. makuwa</name>
    <name type="common">Oriental melon</name>
    <dbReference type="NCBI Taxonomy" id="1194695"/>
    <lineage>
        <taxon>Eukaryota</taxon>
        <taxon>Viridiplantae</taxon>
        <taxon>Streptophyta</taxon>
        <taxon>Embryophyta</taxon>
        <taxon>Tracheophyta</taxon>
        <taxon>Spermatophyta</taxon>
        <taxon>Magnoliopsida</taxon>
        <taxon>eudicotyledons</taxon>
        <taxon>Gunneridae</taxon>
        <taxon>Pentapetalae</taxon>
        <taxon>rosids</taxon>
        <taxon>fabids</taxon>
        <taxon>Cucurbitales</taxon>
        <taxon>Cucurbitaceae</taxon>
        <taxon>Benincaseae</taxon>
        <taxon>Cucumis</taxon>
    </lineage>
</organism>
<reference evidence="3 4" key="1">
    <citation type="submission" date="2019-08" db="EMBL/GenBank/DDBJ databases">
        <title>Draft genome sequences of two oriental melons (Cucumis melo L. var makuwa).</title>
        <authorList>
            <person name="Kwon S.-Y."/>
        </authorList>
    </citation>
    <scope>NUCLEOTIDE SEQUENCE [LARGE SCALE GENOMIC DNA]</scope>
    <source>
        <strain evidence="4">cv. Chang Bougi</strain>
        <strain evidence="3">cv. SW 3</strain>
        <tissue evidence="1">Leaf</tissue>
    </source>
</reference>
<name>A0A5A7UVH8_CUCMM</name>
<accession>A0A5A7UVH8</accession>
<proteinExistence type="predicted"/>
<gene>
    <name evidence="2" type="ORF">E5676_scaffold1503G00180</name>
    <name evidence="1" type="ORF">E6C27_scaffold280G004110</name>
</gene>
<evidence type="ECO:0000313" key="2">
    <source>
        <dbReference type="EMBL" id="TYK08202.1"/>
    </source>
</evidence>
<comment type="caution">
    <text evidence="1">The sequence shown here is derived from an EMBL/GenBank/DDBJ whole genome shotgun (WGS) entry which is preliminary data.</text>
</comment>
<sequence length="106" mass="11738">MANASLIALPLITPNFSTPSLDQLLNQLSTTKLDQTNYLLWKTLPLPILKSYKLESLVGTDLIKMDSAVGIPSMVGDVVEEEAKDMSRVLLKGTLRDDLYISKEML</sequence>
<evidence type="ECO:0000313" key="3">
    <source>
        <dbReference type="Proteomes" id="UP000321393"/>
    </source>
</evidence>
<dbReference type="EMBL" id="SSTD01012916">
    <property type="protein sequence ID" value="TYK08202.1"/>
    <property type="molecule type" value="Genomic_DNA"/>
</dbReference>
<protein>
    <submittedName>
        <fullName evidence="1">Uncharacterized protein</fullName>
    </submittedName>
</protein>
<evidence type="ECO:0000313" key="4">
    <source>
        <dbReference type="Proteomes" id="UP000321947"/>
    </source>
</evidence>
<dbReference type="AlphaFoldDB" id="A0A5A7UVH8"/>
<evidence type="ECO:0000313" key="1">
    <source>
        <dbReference type="EMBL" id="KAA0057521.1"/>
    </source>
</evidence>
<dbReference type="EMBL" id="SSTE01007195">
    <property type="protein sequence ID" value="KAA0057521.1"/>
    <property type="molecule type" value="Genomic_DNA"/>
</dbReference>
<dbReference type="Proteomes" id="UP000321393">
    <property type="component" value="Unassembled WGS sequence"/>
</dbReference>